<dbReference type="AlphaFoldDB" id="A0A919C735"/>
<gene>
    <name evidence="2" type="ORF">GCM10010334_03500</name>
</gene>
<accession>A0A919C735</accession>
<comment type="caution">
    <text evidence="2">The sequence shown here is derived from an EMBL/GenBank/DDBJ whole genome shotgun (WGS) entry which is preliminary data.</text>
</comment>
<evidence type="ECO:0000313" key="2">
    <source>
        <dbReference type="EMBL" id="GHC78348.1"/>
    </source>
</evidence>
<sequence length="97" mass="10268">MKRFMNVLTAVMAVLCVLAFLTLGAAAVVAVVLMAVGVLAWQVAAASRPRPLRLHGRGTGQVPAGGLIGHQRDRRVVRDEGGEGEGVEDLVEAEPRR</sequence>
<reference evidence="2" key="2">
    <citation type="submission" date="2020-09" db="EMBL/GenBank/DDBJ databases">
        <authorList>
            <person name="Sun Q."/>
            <person name="Ohkuma M."/>
        </authorList>
    </citation>
    <scope>NUCLEOTIDE SEQUENCE</scope>
    <source>
        <strain evidence="2">JCM 4637</strain>
    </source>
</reference>
<proteinExistence type="predicted"/>
<organism evidence="2 3">
    <name type="scientific">Streptomyces finlayi</name>
    <dbReference type="NCBI Taxonomy" id="67296"/>
    <lineage>
        <taxon>Bacteria</taxon>
        <taxon>Bacillati</taxon>
        <taxon>Actinomycetota</taxon>
        <taxon>Actinomycetes</taxon>
        <taxon>Kitasatosporales</taxon>
        <taxon>Streptomycetaceae</taxon>
        <taxon>Streptomyces</taxon>
    </lineage>
</organism>
<evidence type="ECO:0000313" key="3">
    <source>
        <dbReference type="Proteomes" id="UP000638353"/>
    </source>
</evidence>
<feature type="region of interest" description="Disordered" evidence="1">
    <location>
        <begin position="73"/>
        <end position="97"/>
    </location>
</feature>
<feature type="compositionally biased region" description="Acidic residues" evidence="1">
    <location>
        <begin position="82"/>
        <end position="97"/>
    </location>
</feature>
<name>A0A919C735_9ACTN</name>
<protein>
    <submittedName>
        <fullName evidence="2">Uncharacterized protein</fullName>
    </submittedName>
</protein>
<reference evidence="2" key="1">
    <citation type="journal article" date="2014" name="Int. J. Syst. Evol. Microbiol.">
        <title>Complete genome sequence of Corynebacterium casei LMG S-19264T (=DSM 44701T), isolated from a smear-ripened cheese.</title>
        <authorList>
            <consortium name="US DOE Joint Genome Institute (JGI-PGF)"/>
            <person name="Walter F."/>
            <person name="Albersmeier A."/>
            <person name="Kalinowski J."/>
            <person name="Ruckert C."/>
        </authorList>
    </citation>
    <scope>NUCLEOTIDE SEQUENCE</scope>
    <source>
        <strain evidence="2">JCM 4637</strain>
    </source>
</reference>
<dbReference type="Proteomes" id="UP000638353">
    <property type="component" value="Unassembled WGS sequence"/>
</dbReference>
<dbReference type="EMBL" id="BMVC01000001">
    <property type="protein sequence ID" value="GHC78348.1"/>
    <property type="molecule type" value="Genomic_DNA"/>
</dbReference>
<evidence type="ECO:0000256" key="1">
    <source>
        <dbReference type="SAM" id="MobiDB-lite"/>
    </source>
</evidence>